<dbReference type="GO" id="GO:0004674">
    <property type="term" value="F:protein serine/threonine kinase activity"/>
    <property type="evidence" value="ECO:0007669"/>
    <property type="project" value="TreeGrafter"/>
</dbReference>
<dbReference type="Gene3D" id="1.10.510.10">
    <property type="entry name" value="Transferase(Phosphotransferase) domain 1"/>
    <property type="match status" value="1"/>
</dbReference>
<feature type="compositionally biased region" description="Basic residues" evidence="5">
    <location>
        <begin position="285"/>
        <end position="298"/>
    </location>
</feature>
<feature type="compositionally biased region" description="Polar residues" evidence="5">
    <location>
        <begin position="462"/>
        <end position="472"/>
    </location>
</feature>
<feature type="compositionally biased region" description="Low complexity" evidence="5">
    <location>
        <begin position="314"/>
        <end position="328"/>
    </location>
</feature>
<keyword evidence="3" id="KW-0418">Kinase</keyword>
<evidence type="ECO:0000256" key="3">
    <source>
        <dbReference type="ARBA" id="ARBA00022777"/>
    </source>
</evidence>
<keyword evidence="1" id="KW-0808">Transferase</keyword>
<dbReference type="InterPro" id="IPR000719">
    <property type="entry name" value="Prot_kinase_dom"/>
</dbReference>
<feature type="compositionally biased region" description="Basic residues" evidence="5">
    <location>
        <begin position="365"/>
        <end position="375"/>
    </location>
</feature>
<accession>J5QDF3</accession>
<organism evidence="7 8">
    <name type="scientific">Trichosporon asahii var. asahii (strain ATCC 90039 / CBS 2479 / JCM 2466 / KCTC 7840 / NBRC 103889/ NCYC 2677 / UAMH 7654)</name>
    <name type="common">Yeast</name>
    <dbReference type="NCBI Taxonomy" id="1186058"/>
    <lineage>
        <taxon>Eukaryota</taxon>
        <taxon>Fungi</taxon>
        <taxon>Dikarya</taxon>
        <taxon>Basidiomycota</taxon>
        <taxon>Agaricomycotina</taxon>
        <taxon>Tremellomycetes</taxon>
        <taxon>Trichosporonales</taxon>
        <taxon>Trichosporonaceae</taxon>
        <taxon>Trichosporon</taxon>
    </lineage>
</organism>
<dbReference type="KEGG" id="tasa:A1Q1_04471"/>
<dbReference type="InterPro" id="IPR051681">
    <property type="entry name" value="Ser/Thr_Kinases-Pseudokinases"/>
</dbReference>
<evidence type="ECO:0000313" key="7">
    <source>
        <dbReference type="EMBL" id="EJT46793.1"/>
    </source>
</evidence>
<dbReference type="PANTHER" id="PTHR44329:SF288">
    <property type="entry name" value="MITOGEN-ACTIVATED PROTEIN KINASE KINASE KINASE 20"/>
    <property type="match status" value="1"/>
</dbReference>
<feature type="compositionally biased region" description="Polar residues" evidence="5">
    <location>
        <begin position="587"/>
        <end position="599"/>
    </location>
</feature>
<dbReference type="HOGENOM" id="CLU_008519_0_0_1"/>
<dbReference type="RefSeq" id="XP_014178312.1">
    <property type="nucleotide sequence ID" value="XM_014322837.1"/>
</dbReference>
<feature type="compositionally biased region" description="Low complexity" evidence="5">
    <location>
        <begin position="72"/>
        <end position="81"/>
    </location>
</feature>
<protein>
    <submittedName>
        <fullName evidence="7">General RNA polymerase II transcription factor</fullName>
    </submittedName>
</protein>
<dbReference type="EMBL" id="ALBS01000276">
    <property type="protein sequence ID" value="EJT46793.1"/>
    <property type="molecule type" value="Genomic_DNA"/>
</dbReference>
<feature type="region of interest" description="Disordered" evidence="5">
    <location>
        <begin position="587"/>
        <end position="610"/>
    </location>
</feature>
<dbReference type="InterPro" id="IPR011009">
    <property type="entry name" value="Kinase-like_dom_sf"/>
</dbReference>
<keyword evidence="4" id="KW-0067">ATP-binding</keyword>
<evidence type="ECO:0000256" key="5">
    <source>
        <dbReference type="SAM" id="MobiDB-lite"/>
    </source>
</evidence>
<dbReference type="AlphaFoldDB" id="J5QDF3"/>
<dbReference type="SMART" id="SM00513">
    <property type="entry name" value="SAP"/>
    <property type="match status" value="1"/>
</dbReference>
<dbReference type="SUPFAM" id="SSF56112">
    <property type="entry name" value="Protein kinase-like (PK-like)"/>
    <property type="match status" value="1"/>
</dbReference>
<feature type="region of interest" description="Disordered" evidence="5">
    <location>
        <begin position="627"/>
        <end position="650"/>
    </location>
</feature>
<feature type="compositionally biased region" description="Basic and acidic residues" evidence="5">
    <location>
        <begin position="639"/>
        <end position="649"/>
    </location>
</feature>
<dbReference type="OrthoDB" id="4062651at2759"/>
<keyword evidence="2" id="KW-0547">Nucleotide-binding</keyword>
<dbReference type="InterPro" id="IPR003034">
    <property type="entry name" value="SAP_dom"/>
</dbReference>
<evidence type="ECO:0000259" key="6">
    <source>
        <dbReference type="PROSITE" id="PS50011"/>
    </source>
</evidence>
<dbReference type="Proteomes" id="UP000002748">
    <property type="component" value="Unassembled WGS sequence"/>
</dbReference>
<feature type="compositionally biased region" description="Basic and acidic residues" evidence="5">
    <location>
        <begin position="248"/>
        <end position="265"/>
    </location>
</feature>
<proteinExistence type="predicted"/>
<gene>
    <name evidence="7" type="ORF">A1Q1_04471</name>
</gene>
<feature type="compositionally biased region" description="Basic and acidic residues" evidence="5">
    <location>
        <begin position="300"/>
        <end position="309"/>
    </location>
</feature>
<dbReference type="CDD" id="cd13999">
    <property type="entry name" value="STKc_MAP3K-like"/>
    <property type="match status" value="1"/>
</dbReference>
<dbReference type="Pfam" id="PF00069">
    <property type="entry name" value="Pkinase"/>
    <property type="match status" value="1"/>
</dbReference>
<dbReference type="PROSITE" id="PS50011">
    <property type="entry name" value="PROTEIN_KINASE_DOM"/>
    <property type="match status" value="1"/>
</dbReference>
<feature type="region of interest" description="Disordered" evidence="5">
    <location>
        <begin position="209"/>
        <end position="512"/>
    </location>
</feature>
<feature type="compositionally biased region" description="Basic residues" evidence="5">
    <location>
        <begin position="405"/>
        <end position="425"/>
    </location>
</feature>
<feature type="domain" description="Protein kinase" evidence="6">
    <location>
        <begin position="671"/>
        <end position="878"/>
    </location>
</feature>
<reference evidence="7 8" key="1">
    <citation type="journal article" date="2012" name="Eukaryot. Cell">
        <title>Draft genome sequence of CBS 2479, the standard type strain of Trichosporon asahii.</title>
        <authorList>
            <person name="Yang R.Y."/>
            <person name="Li H.T."/>
            <person name="Zhu H."/>
            <person name="Zhou G.P."/>
            <person name="Wang M."/>
            <person name="Wang L."/>
        </authorList>
    </citation>
    <scope>NUCLEOTIDE SEQUENCE [LARGE SCALE GENOMIC DNA]</scope>
    <source>
        <strain evidence="8">ATCC 90039 / CBS 2479 / JCM 2466 / KCTC 7840 / NCYC 2677 / UAMH 7654</strain>
    </source>
</reference>
<dbReference type="PANTHER" id="PTHR44329">
    <property type="entry name" value="SERINE/THREONINE-PROTEIN KINASE TNNI3K-RELATED"/>
    <property type="match status" value="1"/>
</dbReference>
<evidence type="ECO:0000256" key="1">
    <source>
        <dbReference type="ARBA" id="ARBA00022679"/>
    </source>
</evidence>
<feature type="compositionally biased region" description="Low complexity" evidence="5">
    <location>
        <begin position="235"/>
        <end position="247"/>
    </location>
</feature>
<dbReference type="GeneID" id="25987984"/>
<name>J5QDF3_TRIAS</name>
<feature type="compositionally biased region" description="Polar residues" evidence="5">
    <location>
        <begin position="1"/>
        <end position="12"/>
    </location>
</feature>
<feature type="compositionally biased region" description="Polar residues" evidence="5">
    <location>
        <begin position="329"/>
        <end position="338"/>
    </location>
</feature>
<feature type="region of interest" description="Disordered" evidence="5">
    <location>
        <begin position="1"/>
        <end position="124"/>
    </location>
</feature>
<comment type="caution">
    <text evidence="7">The sequence shown here is derived from an EMBL/GenBank/DDBJ whole genome shotgun (WGS) entry which is preliminary data.</text>
</comment>
<feature type="compositionally biased region" description="Acidic residues" evidence="5">
    <location>
        <begin position="383"/>
        <end position="395"/>
    </location>
</feature>
<evidence type="ECO:0000256" key="4">
    <source>
        <dbReference type="ARBA" id="ARBA00022840"/>
    </source>
</evidence>
<feature type="compositionally biased region" description="Low complexity" evidence="5">
    <location>
        <begin position="494"/>
        <end position="505"/>
    </location>
</feature>
<sequence>MFTTARTRSNPYFDSPLKATSPMRPKHAVTPVRRPPKRRKLGAGLRNRLFADSDSDQPSERLSRVASRHGATTRTRSGSQSRRTELSLKIPARVMNAHSDLSPRKRKRTDKTAPSSDGDSWIETEDETPQLIAEGRYRVVFGIPDNPDDQNLLHVASAHTLHRLRKDELVRLWKVAGMWSDEDDEAEGRVREKSKVDLVTGLLELRYSESASTSAPAKPPYPPTTPSMGGPRSQSTSTLTSLGTTSSEGDRGRRDDGMDIDDTPRPLRSAECIDRGVATEPLKSGKPKGRNAKPRLKPMQRAEGRHARFGDSVLSPLATRLTRRSSTTDSAGEGSNTPLRRPPIRNMMSQPKDAADGSRSTPLIRRLRPRNRRPSKSGASTEVEADDEDNGDLTEYEAAATSWRRNNKAATRRARHQRLAKRRALKALEENNSDSSWFSEEEGIASDGAKEPHTVKSHSKTSTKASGSQSSHRSTRRNSVKTSVAMDVELPTDAATTSGRTTRSGKSFGDMRLVQDDDFMDEDAEEGGQNGTSPVDLSSATLSHLTKLRRDELVKLCESRNLEVGGTKPQLARALLEWHEEQATLSRVSTASSQSTIRGNSPAPKVVPKVATDTIRDGQATPVLLREHIHASDPATPPRSDEDTEKNPENDLNLDLQELGLEDFTIKSEHLQKLEKIGSGGFKDVYVGKLKGRKVAISEFRDQLSEMDIRELKLLAEFSHPNIVRFRGICIPEDSSQVPCMLISELCENGDLFDYIRNVPPPPLKRVLRLMLDIARGLEYLHLRKPAIIHRDCKSTNILISRSGVAKVGDFGLARVKHTTRSMIRSLVGTVNWQAPELWHPNPRYDYKVDVFSAALVYWEMLSGWAGDKVWSTVDRKD</sequence>
<evidence type="ECO:0000313" key="8">
    <source>
        <dbReference type="Proteomes" id="UP000002748"/>
    </source>
</evidence>
<evidence type="ECO:0000256" key="2">
    <source>
        <dbReference type="ARBA" id="ARBA00022741"/>
    </source>
</evidence>
<dbReference type="GO" id="GO:0005524">
    <property type="term" value="F:ATP binding"/>
    <property type="evidence" value="ECO:0007669"/>
    <property type="project" value="UniProtKB-KW"/>
</dbReference>
<dbReference type="VEuPathDB" id="FungiDB:A1Q1_04471"/>